<evidence type="ECO:0000256" key="3">
    <source>
        <dbReference type="ARBA" id="ARBA00023027"/>
    </source>
</evidence>
<comment type="similarity">
    <text evidence="1 5">Belongs to the aldehyde dehydrogenase family.</text>
</comment>
<dbReference type="Pfam" id="PF00171">
    <property type="entry name" value="Aldedh"/>
    <property type="match status" value="1"/>
</dbReference>
<gene>
    <name evidence="7" type="ORF">CYY_002299</name>
</gene>
<evidence type="ECO:0000256" key="4">
    <source>
        <dbReference type="PROSITE-ProRule" id="PRU10007"/>
    </source>
</evidence>
<reference evidence="7" key="1">
    <citation type="submission" date="2020-01" db="EMBL/GenBank/DDBJ databases">
        <title>Development of genomics and gene disruption for Polysphondylium violaceum indicates a role for the polyketide synthase stlB in stalk morphogenesis.</title>
        <authorList>
            <person name="Narita B."/>
            <person name="Kawabe Y."/>
            <person name="Kin K."/>
            <person name="Saito T."/>
            <person name="Gibbs R."/>
            <person name="Kuspa A."/>
            <person name="Muzny D."/>
            <person name="Queller D."/>
            <person name="Richards S."/>
            <person name="Strassman J."/>
            <person name="Sucgang R."/>
            <person name="Worley K."/>
            <person name="Schaap P."/>
        </authorList>
    </citation>
    <scope>NUCLEOTIDE SEQUENCE</scope>
    <source>
        <strain evidence="7">QSvi11</strain>
    </source>
</reference>
<keyword evidence="3" id="KW-0520">NAD</keyword>
<feature type="active site" evidence="4">
    <location>
        <position position="257"/>
    </location>
</feature>
<dbReference type="CDD" id="cd07093">
    <property type="entry name" value="ALDH_F8_HMSADH"/>
    <property type="match status" value="1"/>
</dbReference>
<evidence type="ECO:0000256" key="1">
    <source>
        <dbReference type="ARBA" id="ARBA00009986"/>
    </source>
</evidence>
<dbReference type="InterPro" id="IPR015590">
    <property type="entry name" value="Aldehyde_DH_dom"/>
</dbReference>
<feature type="domain" description="Aldehyde dehydrogenase" evidence="6">
    <location>
        <begin position="27"/>
        <end position="488"/>
    </location>
</feature>
<dbReference type="GO" id="GO:0016620">
    <property type="term" value="F:oxidoreductase activity, acting on the aldehyde or oxo group of donors, NAD or NADP as acceptor"/>
    <property type="evidence" value="ECO:0007669"/>
    <property type="project" value="InterPro"/>
</dbReference>
<dbReference type="PROSITE" id="PS00070">
    <property type="entry name" value="ALDEHYDE_DEHYDR_CYS"/>
    <property type="match status" value="1"/>
</dbReference>
<dbReference type="InterPro" id="IPR016162">
    <property type="entry name" value="Ald_DH_N"/>
</dbReference>
<dbReference type="InterPro" id="IPR016161">
    <property type="entry name" value="Ald_DH/histidinol_DH"/>
</dbReference>
<evidence type="ECO:0000256" key="2">
    <source>
        <dbReference type="ARBA" id="ARBA00023002"/>
    </source>
</evidence>
<evidence type="ECO:0000259" key="6">
    <source>
        <dbReference type="Pfam" id="PF00171"/>
    </source>
</evidence>
<dbReference type="InterPro" id="IPR016163">
    <property type="entry name" value="Ald_DH_C"/>
</dbReference>
<dbReference type="AlphaFoldDB" id="A0A8J4V9R7"/>
<dbReference type="SUPFAM" id="SSF53720">
    <property type="entry name" value="ALDH-like"/>
    <property type="match status" value="1"/>
</dbReference>
<organism evidence="7 8">
    <name type="scientific">Polysphondylium violaceum</name>
    <dbReference type="NCBI Taxonomy" id="133409"/>
    <lineage>
        <taxon>Eukaryota</taxon>
        <taxon>Amoebozoa</taxon>
        <taxon>Evosea</taxon>
        <taxon>Eumycetozoa</taxon>
        <taxon>Dictyostelia</taxon>
        <taxon>Dictyosteliales</taxon>
        <taxon>Dictyosteliaceae</taxon>
        <taxon>Polysphondylium</taxon>
    </lineage>
</organism>
<sequence length="494" mass="54519">MTEEKFMLKLNNFINGNFVSPVDDVYMNNYNPSTGEVYSMVPDSSDKDVELAVEAASKALAGWSAKSPAERSVYLYRIADLIEKHIGHLSEAESKDQGKTIKTARTVDIPRSAANFRFYAGQILYTTEPSSAHHVMGQEYLNYTIRAPVGVCGLISPWNLPLYLLTWKIAPAIALGNTCVCKPSEITPMTAFILCDILNEAGLPPGVVNMVFGTGPRAGSALVQHPKVPCISFTGGTKTGEVITKLSSPYHKKLSLELGGKNPAIVFDDCNFEECVEVLVRSSFSNQGEICLCNSRIFVQDTVYERFVEKFVERVKQLKVGDPADETCDMGALISEDHLKKIEYYVDLAKQEGGRIMCGGQRAQVGDADSKFRKGYFYQPTVIVDCKPDSRTMQEEIFGPVVGIYHFSTEQQALSYANDIQYGLSSSVWTKDLDKAHRVAAKVECGICWVNCWMVRDLKTPFGGSKASGVGREGGLHSVEFYTECKNICIKLGK</sequence>
<keyword evidence="2 5" id="KW-0560">Oxidoreductase</keyword>
<dbReference type="OrthoDB" id="310895at2759"/>
<dbReference type="PANTHER" id="PTHR43720">
    <property type="entry name" value="2-AMINOMUCONIC SEMIALDEHYDE DEHYDROGENASE"/>
    <property type="match status" value="1"/>
</dbReference>
<proteinExistence type="inferred from homology"/>
<dbReference type="EMBL" id="AJWJ01000062">
    <property type="protein sequence ID" value="KAF2076394.1"/>
    <property type="molecule type" value="Genomic_DNA"/>
</dbReference>
<dbReference type="PANTHER" id="PTHR43720:SF2">
    <property type="entry name" value="2-AMINOMUCONIC SEMIALDEHYDE DEHYDROGENASE"/>
    <property type="match status" value="1"/>
</dbReference>
<protein>
    <recommendedName>
        <fullName evidence="6">Aldehyde dehydrogenase domain-containing protein</fullName>
    </recommendedName>
</protein>
<dbReference type="Proteomes" id="UP000695562">
    <property type="component" value="Unassembled WGS sequence"/>
</dbReference>
<name>A0A8J4V9R7_9MYCE</name>
<dbReference type="Gene3D" id="3.40.605.10">
    <property type="entry name" value="Aldehyde Dehydrogenase, Chain A, domain 1"/>
    <property type="match status" value="1"/>
</dbReference>
<comment type="caution">
    <text evidence="7">The sequence shown here is derived from an EMBL/GenBank/DDBJ whole genome shotgun (WGS) entry which is preliminary data.</text>
</comment>
<dbReference type="FunFam" id="3.40.605.10:FF:000001">
    <property type="entry name" value="Aldehyde dehydrogenase 1"/>
    <property type="match status" value="1"/>
</dbReference>
<evidence type="ECO:0000313" key="7">
    <source>
        <dbReference type="EMBL" id="KAF2076394.1"/>
    </source>
</evidence>
<dbReference type="InterPro" id="IPR016160">
    <property type="entry name" value="Ald_DH_CS_CYS"/>
</dbReference>
<dbReference type="PROSITE" id="PS00687">
    <property type="entry name" value="ALDEHYDE_DEHYDR_GLU"/>
    <property type="match status" value="1"/>
</dbReference>
<accession>A0A8J4V9R7</accession>
<evidence type="ECO:0000256" key="5">
    <source>
        <dbReference type="RuleBase" id="RU003345"/>
    </source>
</evidence>
<keyword evidence="8" id="KW-1185">Reference proteome</keyword>
<dbReference type="InterPro" id="IPR029510">
    <property type="entry name" value="Ald_DH_CS_GLU"/>
</dbReference>
<dbReference type="Gene3D" id="3.40.309.10">
    <property type="entry name" value="Aldehyde Dehydrogenase, Chain A, domain 2"/>
    <property type="match status" value="1"/>
</dbReference>
<evidence type="ECO:0000313" key="8">
    <source>
        <dbReference type="Proteomes" id="UP000695562"/>
    </source>
</evidence>
<dbReference type="FunFam" id="3.40.309.10:FF:000012">
    <property type="entry name" value="Betaine aldehyde dehydrogenase"/>
    <property type="match status" value="1"/>
</dbReference>